<reference evidence="1" key="1">
    <citation type="submission" date="2018-05" db="EMBL/GenBank/DDBJ databases">
        <title>Draft genome of Mucuna pruriens seed.</title>
        <authorList>
            <person name="Nnadi N.E."/>
            <person name="Vos R."/>
            <person name="Hasami M.H."/>
            <person name="Devisetty U.K."/>
            <person name="Aguiy J.C."/>
        </authorList>
    </citation>
    <scope>NUCLEOTIDE SEQUENCE [LARGE SCALE GENOMIC DNA]</scope>
    <source>
        <strain evidence="1">JCA_2017</strain>
    </source>
</reference>
<sequence>MLSKDNTLPYCNYKCLKWGITVKKKIGDYSCNTSTKGPPAKRLFANSNDVKNLKWHANDRKCDGKL</sequence>
<dbReference type="AlphaFoldDB" id="A0A371IBR8"/>
<protein>
    <submittedName>
        <fullName evidence="1">Uncharacterized protein</fullName>
    </submittedName>
</protein>
<keyword evidence="2" id="KW-1185">Reference proteome</keyword>
<dbReference type="EMBL" id="QJKJ01000459">
    <property type="protein sequence ID" value="RDY12481.1"/>
    <property type="molecule type" value="Genomic_DNA"/>
</dbReference>
<proteinExistence type="predicted"/>
<organism evidence="1 2">
    <name type="scientific">Mucuna pruriens</name>
    <name type="common">Velvet bean</name>
    <name type="synonym">Dolichos pruriens</name>
    <dbReference type="NCBI Taxonomy" id="157652"/>
    <lineage>
        <taxon>Eukaryota</taxon>
        <taxon>Viridiplantae</taxon>
        <taxon>Streptophyta</taxon>
        <taxon>Embryophyta</taxon>
        <taxon>Tracheophyta</taxon>
        <taxon>Spermatophyta</taxon>
        <taxon>Magnoliopsida</taxon>
        <taxon>eudicotyledons</taxon>
        <taxon>Gunneridae</taxon>
        <taxon>Pentapetalae</taxon>
        <taxon>rosids</taxon>
        <taxon>fabids</taxon>
        <taxon>Fabales</taxon>
        <taxon>Fabaceae</taxon>
        <taxon>Papilionoideae</taxon>
        <taxon>50 kb inversion clade</taxon>
        <taxon>NPAAA clade</taxon>
        <taxon>indigoferoid/millettioid clade</taxon>
        <taxon>Phaseoleae</taxon>
        <taxon>Mucuna</taxon>
    </lineage>
</organism>
<name>A0A371IBR8_MUCPR</name>
<evidence type="ECO:0000313" key="2">
    <source>
        <dbReference type="Proteomes" id="UP000257109"/>
    </source>
</evidence>
<feature type="non-terminal residue" evidence="1">
    <location>
        <position position="1"/>
    </location>
</feature>
<evidence type="ECO:0000313" key="1">
    <source>
        <dbReference type="EMBL" id="RDY12481.1"/>
    </source>
</evidence>
<comment type="caution">
    <text evidence="1">The sequence shown here is derived from an EMBL/GenBank/DDBJ whole genome shotgun (WGS) entry which is preliminary data.</text>
</comment>
<accession>A0A371IBR8</accession>
<dbReference type="Proteomes" id="UP000257109">
    <property type="component" value="Unassembled WGS sequence"/>
</dbReference>
<gene>
    <name evidence="1" type="ORF">CR513_02724</name>
</gene>